<name>E0NQ91_9BACT</name>
<proteinExistence type="predicted"/>
<evidence type="ECO:0000313" key="3">
    <source>
        <dbReference type="Proteomes" id="UP000004394"/>
    </source>
</evidence>
<keyword evidence="1" id="KW-0472">Membrane</keyword>
<evidence type="ECO:0000313" key="2">
    <source>
        <dbReference type="EMBL" id="EFM02686.1"/>
    </source>
</evidence>
<comment type="caution">
    <text evidence="2">The sequence shown here is derived from an EMBL/GenBank/DDBJ whole genome shotgun (WGS) entry which is preliminary data.</text>
</comment>
<reference evidence="2" key="1">
    <citation type="submission" date="2010-07" db="EMBL/GenBank/DDBJ databases">
        <authorList>
            <person name="Muzny D."/>
            <person name="Qin X."/>
            <person name="Deng J."/>
            <person name="Jiang H."/>
            <person name="Liu Y."/>
            <person name="Qu J."/>
            <person name="Song X.-Z."/>
            <person name="Zhang L."/>
            <person name="Thornton R."/>
            <person name="Coyle M."/>
            <person name="Francisco L."/>
            <person name="Jackson L."/>
            <person name="Javaid M."/>
            <person name="Korchina V."/>
            <person name="Kovar C."/>
            <person name="Mata R."/>
            <person name="Mathew T."/>
            <person name="Ngo R."/>
            <person name="Nguyen L."/>
            <person name="Nguyen N."/>
            <person name="Okwuonu G."/>
            <person name="Ongeri F."/>
            <person name="Pham C."/>
            <person name="Simmons D."/>
            <person name="Wilczek-Boney K."/>
            <person name="Hale W."/>
            <person name="Jakkamsetti A."/>
            <person name="Pham P."/>
            <person name="Ruth R."/>
            <person name="San Lucas F."/>
            <person name="Warren J."/>
            <person name="Zhang J."/>
            <person name="Zhao Z."/>
            <person name="Zhou C."/>
            <person name="Zhu D."/>
            <person name="Lee S."/>
            <person name="Bess C."/>
            <person name="Blankenburg K."/>
            <person name="Forbes L."/>
            <person name="Fu Q."/>
            <person name="Gubbala S."/>
            <person name="Hirani K."/>
            <person name="Jayaseelan J.C."/>
            <person name="Lara F."/>
            <person name="Munidasa M."/>
            <person name="Palculict T."/>
            <person name="Patil S."/>
            <person name="Pu L.-L."/>
            <person name="Saada N."/>
            <person name="Tang L."/>
            <person name="Weissenberger G."/>
            <person name="Zhu Y."/>
            <person name="Hemphill L."/>
            <person name="Shang Y."/>
            <person name="Youmans B."/>
            <person name="Ayvaz T."/>
            <person name="Ross M."/>
            <person name="Santibanez J."/>
            <person name="Aqrawi P."/>
            <person name="Gross S."/>
            <person name="Joshi V."/>
            <person name="Fowler G."/>
            <person name="Nazareth L."/>
            <person name="Reid J."/>
            <person name="Worley K."/>
            <person name="Petrosino J."/>
            <person name="Highlander S."/>
            <person name="Gibbs R."/>
        </authorList>
    </citation>
    <scope>NUCLEOTIDE SEQUENCE [LARGE SCALE GENOMIC DNA]</scope>
    <source>
        <strain evidence="2">DSM 16973</strain>
    </source>
</reference>
<dbReference type="Proteomes" id="UP000004394">
    <property type="component" value="Unassembled WGS sequence"/>
</dbReference>
<evidence type="ECO:0000256" key="1">
    <source>
        <dbReference type="SAM" id="Phobius"/>
    </source>
</evidence>
<keyword evidence="3" id="KW-1185">Reference proteome</keyword>
<accession>E0NQ91</accession>
<feature type="transmembrane region" description="Helical" evidence="1">
    <location>
        <begin position="23"/>
        <end position="42"/>
    </location>
</feature>
<organism evidence="2 3">
    <name type="scientific">Hoylesella marshii DSM 16973 = JCM 13450</name>
    <dbReference type="NCBI Taxonomy" id="862515"/>
    <lineage>
        <taxon>Bacteria</taxon>
        <taxon>Pseudomonadati</taxon>
        <taxon>Bacteroidota</taxon>
        <taxon>Bacteroidia</taxon>
        <taxon>Bacteroidales</taxon>
        <taxon>Prevotellaceae</taxon>
        <taxon>Hoylesella</taxon>
    </lineage>
</organism>
<dbReference type="STRING" id="862515.HMPREF0658_0342"/>
<sequence>MCVCVTLFSGVCKYKALKDAEKHTFLCTVFLIIYMAIFRMMAAKVNKVGETHKCFLKKDSA</sequence>
<dbReference type="AlphaFoldDB" id="E0NQ91"/>
<dbReference type="EMBL" id="AEEI01000015">
    <property type="protein sequence ID" value="EFM02686.1"/>
    <property type="molecule type" value="Genomic_DNA"/>
</dbReference>
<keyword evidence="1" id="KW-0812">Transmembrane</keyword>
<dbReference type="HOGENOM" id="CLU_2918843_0_0_10"/>
<protein>
    <submittedName>
        <fullName evidence="2">Uncharacterized protein</fullName>
    </submittedName>
</protein>
<dbReference type="BioCyc" id="PMAR862515-HMP:GMOO-352-MONOMER"/>
<gene>
    <name evidence="2" type="ORF">HMPREF0658_0342</name>
</gene>
<keyword evidence="1" id="KW-1133">Transmembrane helix</keyword>